<dbReference type="AlphaFoldDB" id="A0A2V5I1J2"/>
<keyword evidence="1" id="KW-0812">Transmembrane</keyword>
<evidence type="ECO:0000313" key="3">
    <source>
        <dbReference type="Proteomes" id="UP000249829"/>
    </source>
</evidence>
<keyword evidence="3" id="KW-1185">Reference proteome</keyword>
<keyword evidence="1" id="KW-0472">Membrane</keyword>
<protein>
    <submittedName>
        <fullName evidence="2">Uncharacterized protein</fullName>
    </submittedName>
</protein>
<sequence length="105" mass="11472">MGTLSTSAIIVIVIVACLALVSLGAALFKTYGGPEKERPYNFSREQESYMRSVRLKNLGFFQRESMMGYGGGGGGKGPAAPVVRDVESGCMFFLPFLPSKKKQRW</sequence>
<evidence type="ECO:0000256" key="1">
    <source>
        <dbReference type="SAM" id="Phobius"/>
    </source>
</evidence>
<proteinExistence type="predicted"/>
<organism evidence="2 3">
    <name type="scientific">Aspergillus violaceofuscus (strain CBS 115571)</name>
    <dbReference type="NCBI Taxonomy" id="1450538"/>
    <lineage>
        <taxon>Eukaryota</taxon>
        <taxon>Fungi</taxon>
        <taxon>Dikarya</taxon>
        <taxon>Ascomycota</taxon>
        <taxon>Pezizomycotina</taxon>
        <taxon>Eurotiomycetes</taxon>
        <taxon>Eurotiomycetidae</taxon>
        <taxon>Eurotiales</taxon>
        <taxon>Aspergillaceae</taxon>
        <taxon>Aspergillus</taxon>
    </lineage>
</organism>
<name>A0A2V5I1J2_ASPV1</name>
<keyword evidence="1" id="KW-1133">Transmembrane helix</keyword>
<evidence type="ECO:0000313" key="2">
    <source>
        <dbReference type="EMBL" id="PYI22380.1"/>
    </source>
</evidence>
<gene>
    <name evidence="2" type="ORF">BO99DRAFT_400184</name>
</gene>
<accession>A0A2V5I1J2</accession>
<dbReference type="EMBL" id="KZ825111">
    <property type="protein sequence ID" value="PYI22380.1"/>
    <property type="molecule type" value="Genomic_DNA"/>
</dbReference>
<reference evidence="2 3" key="1">
    <citation type="submission" date="2018-02" db="EMBL/GenBank/DDBJ databases">
        <title>The genomes of Aspergillus section Nigri reveals drivers in fungal speciation.</title>
        <authorList>
            <consortium name="DOE Joint Genome Institute"/>
            <person name="Vesth T.C."/>
            <person name="Nybo J."/>
            <person name="Theobald S."/>
            <person name="Brandl J."/>
            <person name="Frisvad J.C."/>
            <person name="Nielsen K.F."/>
            <person name="Lyhne E.K."/>
            <person name="Kogle M.E."/>
            <person name="Kuo A."/>
            <person name="Riley R."/>
            <person name="Clum A."/>
            <person name="Nolan M."/>
            <person name="Lipzen A."/>
            <person name="Salamov A."/>
            <person name="Henrissat B."/>
            <person name="Wiebenga A."/>
            <person name="De vries R.P."/>
            <person name="Grigoriev I.V."/>
            <person name="Mortensen U.H."/>
            <person name="Andersen M.R."/>
            <person name="Baker S.E."/>
        </authorList>
    </citation>
    <scope>NUCLEOTIDE SEQUENCE [LARGE SCALE GENOMIC DNA]</scope>
    <source>
        <strain evidence="2 3">CBS 115571</strain>
    </source>
</reference>
<dbReference type="Proteomes" id="UP000249829">
    <property type="component" value="Unassembled WGS sequence"/>
</dbReference>
<feature type="transmembrane region" description="Helical" evidence="1">
    <location>
        <begin position="6"/>
        <end position="28"/>
    </location>
</feature>